<comment type="caution">
    <text evidence="4">The sequence shown here is derived from an EMBL/GenBank/DDBJ whole genome shotgun (WGS) entry which is preliminary data.</text>
</comment>
<evidence type="ECO:0000313" key="5">
    <source>
        <dbReference type="Proteomes" id="UP001054945"/>
    </source>
</evidence>
<organism evidence="4 5">
    <name type="scientific">Caerostris extrusa</name>
    <name type="common">Bark spider</name>
    <name type="synonym">Caerostris bankana</name>
    <dbReference type="NCBI Taxonomy" id="172846"/>
    <lineage>
        <taxon>Eukaryota</taxon>
        <taxon>Metazoa</taxon>
        <taxon>Ecdysozoa</taxon>
        <taxon>Arthropoda</taxon>
        <taxon>Chelicerata</taxon>
        <taxon>Arachnida</taxon>
        <taxon>Araneae</taxon>
        <taxon>Araneomorphae</taxon>
        <taxon>Entelegynae</taxon>
        <taxon>Araneoidea</taxon>
        <taxon>Araneidae</taxon>
        <taxon>Caerostris</taxon>
    </lineage>
</organism>
<protein>
    <submittedName>
        <fullName evidence="4">Neuroligin-3</fullName>
    </submittedName>
</protein>
<reference evidence="4 5" key="1">
    <citation type="submission" date="2021-06" db="EMBL/GenBank/DDBJ databases">
        <title>Caerostris extrusa draft genome.</title>
        <authorList>
            <person name="Kono N."/>
            <person name="Arakawa K."/>
        </authorList>
    </citation>
    <scope>NUCLEOTIDE SEQUENCE [LARGE SCALE GENOMIC DNA]</scope>
</reference>
<keyword evidence="5" id="KW-1185">Reference proteome</keyword>
<evidence type="ECO:0000313" key="4">
    <source>
        <dbReference type="EMBL" id="GIX92266.1"/>
    </source>
</evidence>
<accession>A0AAV4P5F8</accession>
<dbReference type="Pfam" id="PF00135">
    <property type="entry name" value="COesterase"/>
    <property type="match status" value="1"/>
</dbReference>
<dbReference type="InterPro" id="IPR051093">
    <property type="entry name" value="Neuroligin/BSAL"/>
</dbReference>
<gene>
    <name evidence="4" type="primary">Nlgn3</name>
    <name evidence="4" type="ORF">CEXT_87991</name>
</gene>
<evidence type="ECO:0000256" key="1">
    <source>
        <dbReference type="ARBA" id="ARBA00005964"/>
    </source>
</evidence>
<name>A0AAV4P5F8_CAEEX</name>
<dbReference type="EMBL" id="BPLR01021675">
    <property type="protein sequence ID" value="GIX92266.1"/>
    <property type="molecule type" value="Genomic_DNA"/>
</dbReference>
<keyword evidence="2" id="KW-0325">Glycoprotein</keyword>
<dbReference type="InterPro" id="IPR002018">
    <property type="entry name" value="CarbesteraseB"/>
</dbReference>
<dbReference type="InterPro" id="IPR029058">
    <property type="entry name" value="AB_hydrolase_fold"/>
</dbReference>
<proteinExistence type="inferred from homology"/>
<dbReference type="AlphaFoldDB" id="A0AAV4P5F8"/>
<dbReference type="Gene3D" id="3.40.50.1820">
    <property type="entry name" value="alpha/beta hydrolase"/>
    <property type="match status" value="1"/>
</dbReference>
<dbReference type="Proteomes" id="UP001054945">
    <property type="component" value="Unassembled WGS sequence"/>
</dbReference>
<feature type="domain" description="Carboxylesterase type B" evidence="3">
    <location>
        <begin position="1"/>
        <end position="130"/>
    </location>
</feature>
<dbReference type="PANTHER" id="PTHR43903">
    <property type="entry name" value="NEUROLIGIN"/>
    <property type="match status" value="1"/>
</dbReference>
<dbReference type="SUPFAM" id="SSF53474">
    <property type="entry name" value="alpha/beta-Hydrolases"/>
    <property type="match status" value="1"/>
</dbReference>
<comment type="similarity">
    <text evidence="1">Belongs to the type-B carboxylesterase/lipase family.</text>
</comment>
<evidence type="ECO:0000259" key="3">
    <source>
        <dbReference type="Pfam" id="PF00135"/>
    </source>
</evidence>
<evidence type="ECO:0000256" key="2">
    <source>
        <dbReference type="ARBA" id="ARBA00023180"/>
    </source>
</evidence>
<sequence>MQSGSALCPWAIAKDAISHTQKLAQKLNCSMQDSMMLIECLRKKRVEDIMSVDIVGPDYLSTFGPTVDGIVLPHEPIYLMEIKPDLFLRYDLMLGTAKAENYFTFSAVEEVMGIDLQRRDRMLRTLVRNIYASSAAGKHV</sequence>